<comment type="caution">
    <text evidence="1">The sequence shown here is derived from an EMBL/GenBank/DDBJ whole genome shotgun (WGS) entry which is preliminary data.</text>
</comment>
<evidence type="ECO:0000313" key="1">
    <source>
        <dbReference type="EMBL" id="ROR74022.1"/>
    </source>
</evidence>
<dbReference type="OrthoDB" id="3268688at2"/>
<keyword evidence="2" id="KW-1185">Reference proteome</keyword>
<dbReference type="RefSeq" id="WP_123304366.1">
    <property type="nucleotide sequence ID" value="NZ_RKHK01000001.1"/>
</dbReference>
<accession>A0A3N2BFK2</accession>
<dbReference type="PROSITE" id="PS51257">
    <property type="entry name" value="PROKAR_LIPOPROTEIN"/>
    <property type="match status" value="1"/>
</dbReference>
<evidence type="ECO:0000313" key="2">
    <source>
        <dbReference type="Proteomes" id="UP000280668"/>
    </source>
</evidence>
<protein>
    <recommendedName>
        <fullName evidence="3">DUF4439 domain-containing protein</fullName>
    </recommendedName>
</protein>
<name>A0A3N2BFK2_9MICO</name>
<gene>
    <name evidence="1" type="ORF">EDD31_2418</name>
</gene>
<reference evidence="1 2" key="1">
    <citation type="submission" date="2018-11" db="EMBL/GenBank/DDBJ databases">
        <title>Sequencing the genomes of 1000 actinobacteria strains.</title>
        <authorList>
            <person name="Klenk H.-P."/>
        </authorList>
    </citation>
    <scope>NUCLEOTIDE SEQUENCE [LARGE SCALE GENOMIC DNA]</scope>
    <source>
        <strain evidence="1 2">DSM 11294</strain>
    </source>
</reference>
<dbReference type="EMBL" id="RKHK01000001">
    <property type="protein sequence ID" value="ROR74022.1"/>
    <property type="molecule type" value="Genomic_DNA"/>
</dbReference>
<organism evidence="1 2">
    <name type="scientific">Bogoriella caseilytica</name>
    <dbReference type="NCBI Taxonomy" id="56055"/>
    <lineage>
        <taxon>Bacteria</taxon>
        <taxon>Bacillati</taxon>
        <taxon>Actinomycetota</taxon>
        <taxon>Actinomycetes</taxon>
        <taxon>Micrococcales</taxon>
        <taxon>Bogoriellaceae</taxon>
        <taxon>Bogoriella</taxon>
    </lineage>
</organism>
<dbReference type="AlphaFoldDB" id="A0A3N2BFK2"/>
<evidence type="ECO:0008006" key="3">
    <source>
        <dbReference type="Google" id="ProtNLM"/>
    </source>
</evidence>
<sequence>MSRRPSSPRAAAVVAIAGLALSGCSLGELRLETDPPQAPVADAAEQLRQDSAAMAARIAATADEVAAALEDAGSTDDTDGSDDDGGSALLERVRQIESAAVEHEAALGGIWQAWPAGVPEGSEEPSAPDTAALAETTPAALHALLQDGVDQAWQEALSAPQGPQAAMLGSIALNRALDAAELADAAGLEVESEPLPRSPLPVAALMARGVDGPTVAVFDQARFLYETLAARSSDGARENRAARADHFQLLVDAALAEGATDSRQTLYPLPQIEGRTSNESAIITAEAALLEHAIFSLSRTGQDSELREDLLAAAADSAWRLNAVGGELSIMPGYPAE</sequence>
<proteinExistence type="predicted"/>
<dbReference type="Proteomes" id="UP000280668">
    <property type="component" value="Unassembled WGS sequence"/>
</dbReference>